<evidence type="ECO:0000313" key="1">
    <source>
        <dbReference type="EMBL" id="KST65685.1"/>
    </source>
</evidence>
<evidence type="ECO:0000313" key="2">
    <source>
        <dbReference type="Proteomes" id="UP000053372"/>
    </source>
</evidence>
<organism evidence="1 2">
    <name type="scientific">Mastigocoleus testarum BC008</name>
    <dbReference type="NCBI Taxonomy" id="371196"/>
    <lineage>
        <taxon>Bacteria</taxon>
        <taxon>Bacillati</taxon>
        <taxon>Cyanobacteriota</taxon>
        <taxon>Cyanophyceae</taxon>
        <taxon>Nostocales</taxon>
        <taxon>Hapalosiphonaceae</taxon>
        <taxon>Mastigocoleus</taxon>
    </lineage>
</organism>
<comment type="caution">
    <text evidence="1">The sequence shown here is derived from an EMBL/GenBank/DDBJ whole genome shotgun (WGS) entry which is preliminary data.</text>
</comment>
<dbReference type="EMBL" id="LMTZ01000105">
    <property type="protein sequence ID" value="KST65685.1"/>
    <property type="molecule type" value="Genomic_DNA"/>
</dbReference>
<gene>
    <name evidence="1" type="ORF">BC008_22155</name>
</gene>
<accession>A0A0V7ZLY6</accession>
<dbReference type="AlphaFoldDB" id="A0A0V7ZLY6"/>
<name>A0A0V7ZLY6_9CYAN</name>
<sequence>MSTRYLAAVFFISQEENISLETLLEKVQATDIGNPHSDVENESSNSSESLKALYCNWSYFTGCIAWLKKLDYYLLLVIWFSQSQFLRKLPLEDLDLPVEEDPNLELALTFRDACEEILPEVAYIITHLDRAEWEEIVKIENKIQGLYADFIANQGGLTYLSGLIADVLTPRPQEYERDNLPVKNGKLVFSSRGSYRWF</sequence>
<dbReference type="Proteomes" id="UP000053372">
    <property type="component" value="Unassembled WGS sequence"/>
</dbReference>
<proteinExistence type="predicted"/>
<protein>
    <submittedName>
        <fullName evidence="1">Uncharacterized protein</fullName>
    </submittedName>
</protein>
<keyword evidence="2" id="KW-1185">Reference proteome</keyword>
<reference evidence="1 2" key="1">
    <citation type="journal article" date="2015" name="Genome Announc.">
        <title>Draft Genome of the Euendolithic (true boring) Cyanobacterium Mastigocoleus testarum strain BC008.</title>
        <authorList>
            <person name="Guida B.S."/>
            <person name="Garcia-Pichel F."/>
        </authorList>
    </citation>
    <scope>NUCLEOTIDE SEQUENCE [LARGE SCALE GENOMIC DNA]</scope>
    <source>
        <strain evidence="1 2">BC008</strain>
    </source>
</reference>
<dbReference type="RefSeq" id="WP_058183977.1">
    <property type="nucleotide sequence ID" value="NZ_LMTZ01000105.1"/>
</dbReference>